<evidence type="ECO:0000313" key="3">
    <source>
        <dbReference type="Proteomes" id="UP000199696"/>
    </source>
</evidence>
<gene>
    <name evidence="2" type="ORF">GA0070604_4078</name>
</gene>
<accession>A0A1C6V008</accession>
<protein>
    <submittedName>
        <fullName evidence="2">Uncharacterized protein</fullName>
    </submittedName>
</protein>
<dbReference type="Proteomes" id="UP000199696">
    <property type="component" value="Unassembled WGS sequence"/>
</dbReference>
<organism evidence="2 3">
    <name type="scientific">Micromonospora eburnea</name>
    <dbReference type="NCBI Taxonomy" id="227316"/>
    <lineage>
        <taxon>Bacteria</taxon>
        <taxon>Bacillati</taxon>
        <taxon>Actinomycetota</taxon>
        <taxon>Actinomycetes</taxon>
        <taxon>Micromonosporales</taxon>
        <taxon>Micromonosporaceae</taxon>
        <taxon>Micromonospora</taxon>
    </lineage>
</organism>
<evidence type="ECO:0000256" key="1">
    <source>
        <dbReference type="SAM" id="MobiDB-lite"/>
    </source>
</evidence>
<reference evidence="3" key="1">
    <citation type="submission" date="2016-06" db="EMBL/GenBank/DDBJ databases">
        <authorList>
            <person name="Varghese N."/>
            <person name="Submissions Spin"/>
        </authorList>
    </citation>
    <scope>NUCLEOTIDE SEQUENCE [LARGE SCALE GENOMIC DNA]</scope>
    <source>
        <strain evidence="3">DSM 44814</strain>
    </source>
</reference>
<name>A0A1C6V008_9ACTN</name>
<sequence>MTVARSDGISQARASGRAADRSIAAWHDRPLGAEIAVSGTEALQTQLAATARG</sequence>
<evidence type="ECO:0000313" key="2">
    <source>
        <dbReference type="EMBL" id="SCL59537.1"/>
    </source>
</evidence>
<dbReference type="EMBL" id="FMHY01000002">
    <property type="protein sequence ID" value="SCL59537.1"/>
    <property type="molecule type" value="Genomic_DNA"/>
</dbReference>
<keyword evidence="3" id="KW-1185">Reference proteome</keyword>
<feature type="region of interest" description="Disordered" evidence="1">
    <location>
        <begin position="1"/>
        <end position="21"/>
    </location>
</feature>
<proteinExistence type="predicted"/>
<dbReference type="AlphaFoldDB" id="A0A1C6V008"/>